<dbReference type="SMART" id="SM00784">
    <property type="entry name" value="SPT2"/>
    <property type="match status" value="1"/>
</dbReference>
<evidence type="ECO:0000256" key="3">
    <source>
        <dbReference type="SAM" id="MobiDB-lite"/>
    </source>
</evidence>
<evidence type="ECO:0000256" key="2">
    <source>
        <dbReference type="ARBA" id="ARBA00023054"/>
    </source>
</evidence>
<comment type="similarity">
    <text evidence="1">Belongs to the SPT2 family.</text>
</comment>
<evidence type="ECO:0008006" key="6">
    <source>
        <dbReference type="Google" id="ProtNLM"/>
    </source>
</evidence>
<dbReference type="Proteomes" id="UP000191285">
    <property type="component" value="Unassembled WGS sequence"/>
</dbReference>
<keyword evidence="2" id="KW-0175">Coiled coil</keyword>
<sequence>MSFLDSVLSSLGSTTSSQPPLSRPPAPPALSSTSKKDVRDLPNPAGRPSSNGAAGGVSSGGTKRKAEDQLPRVSKPNNQSTGYQSSMRPSNTSGSSTARSVSGTPRSASAPSLKSKIASPNPVSKNDSLGQTKPMMSKPVLNKPQAPKAAPAKPAPPAKAPPKGSYAALMEAAKAAQGKAPTQVGVIRNQQAAPKKKLSKAEQKRQLLEAQEKDKNDRKTKRSEPSPAVKGKVAAKKAESDIPEYRGTAKPSRTPEPVGYRGTAHLPSNRPSNDRRQHGKRRMDEYLGTDEEDEGDYGDGYDDYYSDSSADMEAGFDDVNMEEDTALKSARREDEEELRLEMAAKKLKLERQNKLSALASRTKR</sequence>
<gene>
    <name evidence="4" type="ORF">PENSTE_c001G03242</name>
</gene>
<evidence type="ECO:0000313" key="4">
    <source>
        <dbReference type="EMBL" id="OQE32164.1"/>
    </source>
</evidence>
<protein>
    <recommendedName>
        <fullName evidence="6">SPT2 chromatin protein</fullName>
    </recommendedName>
</protein>
<evidence type="ECO:0000256" key="1">
    <source>
        <dbReference type="ARBA" id="ARBA00006461"/>
    </source>
</evidence>
<feature type="compositionally biased region" description="Polar residues" evidence="3">
    <location>
        <begin position="121"/>
        <end position="131"/>
    </location>
</feature>
<accession>A0A1V6U1C5</accession>
<organism evidence="4 5">
    <name type="scientific">Penicillium steckii</name>
    <dbReference type="NCBI Taxonomy" id="303698"/>
    <lineage>
        <taxon>Eukaryota</taxon>
        <taxon>Fungi</taxon>
        <taxon>Dikarya</taxon>
        <taxon>Ascomycota</taxon>
        <taxon>Pezizomycotina</taxon>
        <taxon>Eurotiomycetes</taxon>
        <taxon>Eurotiomycetidae</taxon>
        <taxon>Eurotiales</taxon>
        <taxon>Aspergillaceae</taxon>
        <taxon>Penicillium</taxon>
    </lineage>
</organism>
<dbReference type="Pfam" id="PF08243">
    <property type="entry name" value="SPT2"/>
    <property type="match status" value="1"/>
</dbReference>
<name>A0A1V6U1C5_9EURO</name>
<feature type="compositionally biased region" description="Low complexity" evidence="3">
    <location>
        <begin position="143"/>
        <end position="152"/>
    </location>
</feature>
<feature type="compositionally biased region" description="Polar residues" evidence="3">
    <location>
        <begin position="75"/>
        <end position="112"/>
    </location>
</feature>
<dbReference type="InterPro" id="IPR013256">
    <property type="entry name" value="Chromatin_SPT2"/>
</dbReference>
<dbReference type="OrthoDB" id="5430658at2759"/>
<reference evidence="5" key="1">
    <citation type="journal article" date="2017" name="Nat. Microbiol.">
        <title>Global analysis of biosynthetic gene clusters reveals vast potential of secondary metabolite production in Penicillium species.</title>
        <authorList>
            <person name="Nielsen J.C."/>
            <person name="Grijseels S."/>
            <person name="Prigent S."/>
            <person name="Ji B."/>
            <person name="Dainat J."/>
            <person name="Nielsen K.F."/>
            <person name="Frisvad J.C."/>
            <person name="Workman M."/>
            <person name="Nielsen J."/>
        </authorList>
    </citation>
    <scope>NUCLEOTIDE SEQUENCE [LARGE SCALE GENOMIC DNA]</scope>
    <source>
        <strain evidence="5">IBT 24891</strain>
    </source>
</reference>
<dbReference type="STRING" id="303698.A0A1V6U1C5"/>
<keyword evidence="5" id="KW-1185">Reference proteome</keyword>
<comment type="caution">
    <text evidence="4">The sequence shown here is derived from an EMBL/GenBank/DDBJ whole genome shotgun (WGS) entry which is preliminary data.</text>
</comment>
<proteinExistence type="inferred from homology"/>
<dbReference type="EMBL" id="MLKD01000001">
    <property type="protein sequence ID" value="OQE32164.1"/>
    <property type="molecule type" value="Genomic_DNA"/>
</dbReference>
<feature type="region of interest" description="Disordered" evidence="3">
    <location>
        <begin position="1"/>
        <end position="311"/>
    </location>
</feature>
<feature type="compositionally biased region" description="Basic and acidic residues" evidence="3">
    <location>
        <begin position="199"/>
        <end position="217"/>
    </location>
</feature>
<evidence type="ECO:0000313" key="5">
    <source>
        <dbReference type="Proteomes" id="UP000191285"/>
    </source>
</evidence>
<feature type="compositionally biased region" description="Low complexity" evidence="3">
    <location>
        <begin position="1"/>
        <end position="20"/>
    </location>
</feature>
<feature type="compositionally biased region" description="Acidic residues" evidence="3">
    <location>
        <begin position="287"/>
        <end position="305"/>
    </location>
</feature>
<dbReference type="AlphaFoldDB" id="A0A1V6U1C5"/>